<evidence type="ECO:0000313" key="13">
    <source>
        <dbReference type="EMBL" id="MDO7907854.1"/>
    </source>
</evidence>
<dbReference type="InterPro" id="IPR002585">
    <property type="entry name" value="Cyt-d_ubiquinol_oxidase_su_1"/>
</dbReference>
<dbReference type="Pfam" id="PF01654">
    <property type="entry name" value="Cyt_bd_oxida_I"/>
    <property type="match status" value="1"/>
</dbReference>
<keyword evidence="10 12" id="KW-0408">Iron</keyword>
<reference evidence="13 14" key="1">
    <citation type="submission" date="2023-07" db="EMBL/GenBank/DDBJ databases">
        <title>Paenibacillus sp. JX-17 nov. isolated from soil.</title>
        <authorList>
            <person name="Wan Y."/>
            <person name="Liu B."/>
        </authorList>
    </citation>
    <scope>NUCLEOTIDE SEQUENCE [LARGE SCALE GENOMIC DNA]</scope>
    <source>
        <strain evidence="13 14">JX-17</strain>
    </source>
</reference>
<organism evidence="13 14">
    <name type="scientific">Paenibacillus lacisoli</name>
    <dbReference type="NCBI Taxonomy" id="3064525"/>
    <lineage>
        <taxon>Bacteria</taxon>
        <taxon>Bacillati</taxon>
        <taxon>Bacillota</taxon>
        <taxon>Bacilli</taxon>
        <taxon>Bacillales</taxon>
        <taxon>Paenibacillaceae</taxon>
        <taxon>Paenibacillus</taxon>
    </lineage>
</organism>
<keyword evidence="14" id="KW-1185">Reference proteome</keyword>
<feature type="transmembrane region" description="Helical" evidence="12">
    <location>
        <begin position="354"/>
        <end position="377"/>
    </location>
</feature>
<evidence type="ECO:0000256" key="3">
    <source>
        <dbReference type="ARBA" id="ARBA00022448"/>
    </source>
</evidence>
<keyword evidence="4 12" id="KW-1003">Cell membrane</keyword>
<feature type="transmembrane region" description="Helical" evidence="12">
    <location>
        <begin position="129"/>
        <end position="153"/>
    </location>
</feature>
<protein>
    <submittedName>
        <fullName evidence="13">Cytochrome ubiquinol oxidase subunit I</fullName>
    </submittedName>
</protein>
<evidence type="ECO:0000256" key="4">
    <source>
        <dbReference type="ARBA" id="ARBA00022475"/>
    </source>
</evidence>
<feature type="transmembrane region" description="Helical" evidence="12">
    <location>
        <begin position="318"/>
        <end position="342"/>
    </location>
</feature>
<evidence type="ECO:0000256" key="10">
    <source>
        <dbReference type="ARBA" id="ARBA00023004"/>
    </source>
</evidence>
<keyword evidence="6 12" id="KW-0812">Transmembrane</keyword>
<comment type="caution">
    <text evidence="13">The sequence shown here is derived from an EMBL/GenBank/DDBJ whole genome shotgun (WGS) entry which is preliminary data.</text>
</comment>
<dbReference type="PANTHER" id="PTHR30365">
    <property type="entry name" value="CYTOCHROME D UBIQUINOL OXIDASE"/>
    <property type="match status" value="1"/>
</dbReference>
<comment type="similarity">
    <text evidence="2 12">Belongs to the cytochrome ubiquinol oxidase subunit 1 family.</text>
</comment>
<feature type="transmembrane region" description="Helical" evidence="12">
    <location>
        <begin position="402"/>
        <end position="421"/>
    </location>
</feature>
<evidence type="ECO:0000256" key="8">
    <source>
        <dbReference type="ARBA" id="ARBA00022982"/>
    </source>
</evidence>
<feature type="transmembrane region" description="Helical" evidence="12">
    <location>
        <begin position="220"/>
        <end position="238"/>
    </location>
</feature>
<evidence type="ECO:0000313" key="14">
    <source>
        <dbReference type="Proteomes" id="UP001240171"/>
    </source>
</evidence>
<feature type="transmembrane region" description="Helical" evidence="12">
    <location>
        <begin position="61"/>
        <end position="82"/>
    </location>
</feature>
<gene>
    <name evidence="13" type="ORF">Q5741_15690</name>
</gene>
<evidence type="ECO:0000256" key="1">
    <source>
        <dbReference type="ARBA" id="ARBA00004651"/>
    </source>
</evidence>
<dbReference type="PANTHER" id="PTHR30365:SF14">
    <property type="entry name" value="CYTOCHROME BD MENAQUINOL OXIDASE SUBUNIT I-RELATED"/>
    <property type="match status" value="1"/>
</dbReference>
<keyword evidence="3 12" id="KW-0813">Transport</keyword>
<dbReference type="Proteomes" id="UP001240171">
    <property type="component" value="Unassembled WGS sequence"/>
</dbReference>
<keyword evidence="8 12" id="KW-0249">Electron transport</keyword>
<dbReference type="PIRSF" id="PIRSF006446">
    <property type="entry name" value="Cyt_quinol_oxidase_1"/>
    <property type="match status" value="1"/>
</dbReference>
<feature type="transmembrane region" description="Helical" evidence="12">
    <location>
        <begin position="187"/>
        <end position="208"/>
    </location>
</feature>
<feature type="transmembrane region" description="Helical" evidence="12">
    <location>
        <begin position="94"/>
        <end position="117"/>
    </location>
</feature>
<keyword evidence="9 12" id="KW-1133">Transmembrane helix</keyword>
<evidence type="ECO:0000256" key="11">
    <source>
        <dbReference type="ARBA" id="ARBA00023136"/>
    </source>
</evidence>
<evidence type="ECO:0000256" key="9">
    <source>
        <dbReference type="ARBA" id="ARBA00022989"/>
    </source>
</evidence>
<accession>A0ABT9CGT1</accession>
<evidence type="ECO:0000256" key="7">
    <source>
        <dbReference type="ARBA" id="ARBA00022723"/>
    </source>
</evidence>
<dbReference type="RefSeq" id="WP_305025073.1">
    <property type="nucleotide sequence ID" value="NZ_JAUQTB010000010.1"/>
</dbReference>
<evidence type="ECO:0000256" key="12">
    <source>
        <dbReference type="PIRNR" id="PIRNR006446"/>
    </source>
</evidence>
<keyword evidence="5 12" id="KW-0349">Heme</keyword>
<keyword evidence="7 12" id="KW-0479">Metal-binding</keyword>
<evidence type="ECO:0000256" key="5">
    <source>
        <dbReference type="ARBA" id="ARBA00022617"/>
    </source>
</evidence>
<dbReference type="EMBL" id="JAUQTB010000010">
    <property type="protein sequence ID" value="MDO7907854.1"/>
    <property type="molecule type" value="Genomic_DNA"/>
</dbReference>
<name>A0ABT9CGT1_9BACL</name>
<comment type="subcellular location">
    <subcellularLocation>
        <location evidence="1">Cell membrane</location>
        <topology evidence="1">Multi-pass membrane protein</topology>
    </subcellularLocation>
</comment>
<sequence length="448" mass="49612">MYSMDPVLLSRMLTGLTLFVHIVFASIGVGVPMLIALAEWRGVRTGDPHYTLLARRWARGFVISVAVGVVTGTSIGLQLSLLWPTFMRVAGQAIALPLFMETFAFFVEAIFLGMYLYTWDRFKRKYTHLLLLIPVALGSSASAIFITTVNAFMNQPQGFTLENGIMTHIHPIAAILNPATPTKVSHVLASSYTMSAGTLAGIAAFSLLRKRNHPYFKKALKLTAVATFVFAISTVMIGDASGKFLAKYQPEKLAAAEWHFETMKKAPLVYGGILDDNNEVRYAIKIPYALSILAGNFPSTEVIGLNEFPEDERPPLSIHYMFDLKVTTGVLILVIPLVYMLRRWLPGKTTYPKSLLLALVLVGPMAMVAIELGWMFAEVGRQPWILRGYMKVSEAATTSRNVGYMLILFLCLYIILSLSCIKVLSKLFRNKDAIEELRQLGLEGGGTQ</sequence>
<keyword evidence="11 12" id="KW-0472">Membrane</keyword>
<evidence type="ECO:0000256" key="6">
    <source>
        <dbReference type="ARBA" id="ARBA00022692"/>
    </source>
</evidence>
<feature type="transmembrane region" description="Helical" evidence="12">
    <location>
        <begin position="12"/>
        <end position="40"/>
    </location>
</feature>
<evidence type="ECO:0000256" key="2">
    <source>
        <dbReference type="ARBA" id="ARBA00009819"/>
    </source>
</evidence>
<proteinExistence type="inferred from homology"/>